<reference evidence="4" key="1">
    <citation type="journal article" date="2014" name="Int. J. Syst. Evol. Microbiol.">
        <title>Complete genome sequence of Corynebacterium casei LMG S-19264T (=DSM 44701T), isolated from a smear-ripened cheese.</title>
        <authorList>
            <consortium name="US DOE Joint Genome Institute (JGI-PGF)"/>
            <person name="Walter F."/>
            <person name="Albersmeier A."/>
            <person name="Kalinowski J."/>
            <person name="Ruckert C."/>
        </authorList>
    </citation>
    <scope>NUCLEOTIDE SEQUENCE</scope>
    <source>
        <strain evidence="4">CCM 8433</strain>
    </source>
</reference>
<dbReference type="Gene3D" id="2.70.70.10">
    <property type="entry name" value="Glucose Permease (Domain IIA)"/>
    <property type="match status" value="1"/>
</dbReference>
<dbReference type="PANTHER" id="PTHR21666">
    <property type="entry name" value="PEPTIDASE-RELATED"/>
    <property type="match status" value="1"/>
</dbReference>
<organism evidence="4 5">
    <name type="scientific">Enterococcus alcedinis</name>
    <dbReference type="NCBI Taxonomy" id="1274384"/>
    <lineage>
        <taxon>Bacteria</taxon>
        <taxon>Bacillati</taxon>
        <taxon>Bacillota</taxon>
        <taxon>Bacilli</taxon>
        <taxon>Lactobacillales</taxon>
        <taxon>Enterococcaceae</taxon>
        <taxon>Enterococcus</taxon>
    </lineage>
</organism>
<keyword evidence="2" id="KW-0732">Signal</keyword>
<dbReference type="CDD" id="cd12797">
    <property type="entry name" value="M23_peptidase"/>
    <property type="match status" value="1"/>
</dbReference>
<evidence type="ECO:0000313" key="4">
    <source>
        <dbReference type="EMBL" id="GGI65456.1"/>
    </source>
</evidence>
<protein>
    <recommendedName>
        <fullName evidence="3">M23ase beta-sheet core domain-containing protein</fullName>
    </recommendedName>
</protein>
<dbReference type="GO" id="GO:0004222">
    <property type="term" value="F:metalloendopeptidase activity"/>
    <property type="evidence" value="ECO:0007669"/>
    <property type="project" value="TreeGrafter"/>
</dbReference>
<evidence type="ECO:0000256" key="2">
    <source>
        <dbReference type="SAM" id="SignalP"/>
    </source>
</evidence>
<dbReference type="InterPro" id="IPR016047">
    <property type="entry name" value="M23ase_b-sheet_dom"/>
</dbReference>
<dbReference type="Gene3D" id="1.10.287.1490">
    <property type="match status" value="1"/>
</dbReference>
<dbReference type="EMBL" id="BMDT01000003">
    <property type="protein sequence ID" value="GGI65456.1"/>
    <property type="molecule type" value="Genomic_DNA"/>
</dbReference>
<dbReference type="AlphaFoldDB" id="A0A917JGU0"/>
<name>A0A917JGU0_9ENTE</name>
<sequence>MKKKSILVLASLSLLFFLPQAAQADEMSQKIQEQTQVVKQLEKEVATITDKQTAVKEEIKAFDTRAVTLENELTTLHNEKEAIENEIKLQEIRLVTLEEMASLQTISQVTTVKNNSVENQKERIDALRKEVTEVEAKIAATNKTIAAEETNKEQKVAEQKELEKAAKAVQTKMANEEAAIERLEAEAAAAKKAAAEAEAAKKAAAERLERAGFISPLARSYSISSGFGQRVDPTGYSGTGHDGIDIPGSAGEAILAARYGTVVEAGYHSSAGNYAIVKHDNGYYTYYMHMTENFVSVGQTLETSQQIGTMGTTGNSTGVHLHFGIATGVWSGFVNPTNFI</sequence>
<keyword evidence="5" id="KW-1185">Reference proteome</keyword>
<accession>A0A917JGU0</accession>
<keyword evidence="1" id="KW-0175">Coiled coil</keyword>
<feature type="signal peptide" evidence="2">
    <location>
        <begin position="1"/>
        <end position="24"/>
    </location>
</feature>
<feature type="domain" description="M23ase beta-sheet core" evidence="3">
    <location>
        <begin position="240"/>
        <end position="326"/>
    </location>
</feature>
<dbReference type="SUPFAM" id="SSF51261">
    <property type="entry name" value="Duplicated hybrid motif"/>
    <property type="match status" value="1"/>
</dbReference>
<comment type="caution">
    <text evidence="4">The sequence shown here is derived from an EMBL/GenBank/DDBJ whole genome shotgun (WGS) entry which is preliminary data.</text>
</comment>
<dbReference type="Pfam" id="PF01551">
    <property type="entry name" value="Peptidase_M23"/>
    <property type="match status" value="1"/>
</dbReference>
<proteinExistence type="predicted"/>
<dbReference type="PANTHER" id="PTHR21666:SF270">
    <property type="entry name" value="MUREIN HYDROLASE ACTIVATOR ENVC"/>
    <property type="match status" value="1"/>
</dbReference>
<evidence type="ECO:0000256" key="1">
    <source>
        <dbReference type="SAM" id="Coils"/>
    </source>
</evidence>
<feature type="chain" id="PRO_5037939738" description="M23ase beta-sheet core domain-containing protein" evidence="2">
    <location>
        <begin position="25"/>
        <end position="340"/>
    </location>
</feature>
<dbReference type="InterPro" id="IPR050570">
    <property type="entry name" value="Cell_wall_metabolism_enzyme"/>
</dbReference>
<dbReference type="InterPro" id="IPR011055">
    <property type="entry name" value="Dup_hybrid_motif"/>
</dbReference>
<evidence type="ECO:0000259" key="3">
    <source>
        <dbReference type="Pfam" id="PF01551"/>
    </source>
</evidence>
<evidence type="ECO:0000313" key="5">
    <source>
        <dbReference type="Proteomes" id="UP000622610"/>
    </source>
</evidence>
<feature type="coiled-coil region" evidence="1">
    <location>
        <begin position="24"/>
        <end position="207"/>
    </location>
</feature>
<gene>
    <name evidence="4" type="ORF">GCM10011482_11100</name>
</gene>
<reference evidence="4" key="2">
    <citation type="submission" date="2020-09" db="EMBL/GenBank/DDBJ databases">
        <authorList>
            <person name="Sun Q."/>
            <person name="Sedlacek I."/>
        </authorList>
    </citation>
    <scope>NUCLEOTIDE SEQUENCE</scope>
    <source>
        <strain evidence="4">CCM 8433</strain>
    </source>
</reference>
<dbReference type="Proteomes" id="UP000622610">
    <property type="component" value="Unassembled WGS sequence"/>
</dbReference>
<dbReference type="RefSeq" id="WP_188367290.1">
    <property type="nucleotide sequence ID" value="NZ_BMDT01000003.1"/>
</dbReference>